<dbReference type="SMART" id="SM00448">
    <property type="entry name" value="REC"/>
    <property type="match status" value="1"/>
</dbReference>
<gene>
    <name evidence="6" type="ORF">A8M32_15820</name>
</gene>
<sequence>MADSRPTTILFADDHPLVLNALKGLVGADETLRPIHFVCDGLAAISALEKDAPDVAVVDMRMPGLSGLKFLEEVRSRNLPVRVILFTAEMNDEEICDAVSLGVDSILFKRSAPENLLDCIHKVAVGNRCFPDESIAAAVDRQRQQRERMDQLLPRLSPRETAIATMAAKRMSNKEIAKALDITEGTVKVHLHNIFLKLGLSDRSALRTLLSPVVEPSPPLSDG</sequence>
<dbReference type="InterPro" id="IPR016032">
    <property type="entry name" value="Sig_transdc_resp-reg_C-effctor"/>
</dbReference>
<evidence type="ECO:0000313" key="7">
    <source>
        <dbReference type="Proteomes" id="UP000094342"/>
    </source>
</evidence>
<dbReference type="PROSITE" id="PS50043">
    <property type="entry name" value="HTH_LUXR_2"/>
    <property type="match status" value="1"/>
</dbReference>
<dbReference type="GO" id="GO:0000160">
    <property type="term" value="P:phosphorelay signal transduction system"/>
    <property type="evidence" value="ECO:0007669"/>
    <property type="project" value="InterPro"/>
</dbReference>
<dbReference type="InterPro" id="IPR011006">
    <property type="entry name" value="CheY-like_superfamily"/>
</dbReference>
<evidence type="ECO:0000259" key="5">
    <source>
        <dbReference type="PROSITE" id="PS50110"/>
    </source>
</evidence>
<dbReference type="InterPro" id="IPR001789">
    <property type="entry name" value="Sig_transdc_resp-reg_receiver"/>
</dbReference>
<dbReference type="STRING" id="1752398.A8M32_15820"/>
<evidence type="ECO:0000256" key="1">
    <source>
        <dbReference type="ARBA" id="ARBA00022553"/>
    </source>
</evidence>
<dbReference type="Gene3D" id="3.40.50.2300">
    <property type="match status" value="1"/>
</dbReference>
<dbReference type="GO" id="GO:0003677">
    <property type="term" value="F:DNA binding"/>
    <property type="evidence" value="ECO:0007669"/>
    <property type="project" value="UniProtKB-KW"/>
</dbReference>
<feature type="modified residue" description="4-aspartylphosphate" evidence="3">
    <location>
        <position position="59"/>
    </location>
</feature>
<dbReference type="Pfam" id="PF00196">
    <property type="entry name" value="GerE"/>
    <property type="match status" value="1"/>
</dbReference>
<dbReference type="PRINTS" id="PR00038">
    <property type="entry name" value="HTHLUXR"/>
</dbReference>
<feature type="domain" description="Response regulatory" evidence="5">
    <location>
        <begin position="8"/>
        <end position="124"/>
    </location>
</feature>
<dbReference type="InterPro" id="IPR058245">
    <property type="entry name" value="NreC/VraR/RcsB-like_REC"/>
</dbReference>
<dbReference type="AlphaFoldDB" id="A0A1E3VBZ3"/>
<evidence type="ECO:0000313" key="6">
    <source>
        <dbReference type="EMBL" id="ODR90386.1"/>
    </source>
</evidence>
<proteinExistence type="predicted"/>
<feature type="domain" description="HTH luxR-type" evidence="4">
    <location>
        <begin position="149"/>
        <end position="214"/>
    </location>
</feature>
<dbReference type="Pfam" id="PF00072">
    <property type="entry name" value="Response_reg"/>
    <property type="match status" value="1"/>
</dbReference>
<evidence type="ECO:0008006" key="8">
    <source>
        <dbReference type="Google" id="ProtNLM"/>
    </source>
</evidence>
<dbReference type="Proteomes" id="UP000094342">
    <property type="component" value="Unassembled WGS sequence"/>
</dbReference>
<dbReference type="SMART" id="SM00421">
    <property type="entry name" value="HTH_LUXR"/>
    <property type="match status" value="1"/>
</dbReference>
<dbReference type="SUPFAM" id="SSF52172">
    <property type="entry name" value="CheY-like"/>
    <property type="match status" value="1"/>
</dbReference>
<name>A0A1E3VBZ3_9HYPH</name>
<protein>
    <recommendedName>
        <fullName evidence="8">DNA-binding response regulator</fullName>
    </recommendedName>
</protein>
<dbReference type="InterPro" id="IPR039420">
    <property type="entry name" value="WalR-like"/>
</dbReference>
<keyword evidence="2" id="KW-0238">DNA-binding</keyword>
<dbReference type="CDD" id="cd06170">
    <property type="entry name" value="LuxR_C_like"/>
    <property type="match status" value="1"/>
</dbReference>
<keyword evidence="7" id="KW-1185">Reference proteome</keyword>
<organism evidence="6 7">
    <name type="scientific">Sinorhizobium alkalisoli</name>
    <dbReference type="NCBI Taxonomy" id="1752398"/>
    <lineage>
        <taxon>Bacteria</taxon>
        <taxon>Pseudomonadati</taxon>
        <taxon>Pseudomonadota</taxon>
        <taxon>Alphaproteobacteria</taxon>
        <taxon>Hyphomicrobiales</taxon>
        <taxon>Rhizobiaceae</taxon>
        <taxon>Sinorhizobium/Ensifer group</taxon>
        <taxon>Sinorhizobium</taxon>
    </lineage>
</organism>
<dbReference type="InterPro" id="IPR000792">
    <property type="entry name" value="Tscrpt_reg_LuxR_C"/>
</dbReference>
<dbReference type="SUPFAM" id="SSF46894">
    <property type="entry name" value="C-terminal effector domain of the bipartite response regulators"/>
    <property type="match status" value="1"/>
</dbReference>
<reference evidence="7" key="1">
    <citation type="submission" date="2016-05" db="EMBL/GenBank/DDBJ databases">
        <authorList>
            <person name="Li Y."/>
        </authorList>
    </citation>
    <scope>NUCLEOTIDE SEQUENCE [LARGE SCALE GENOMIC DNA]</scope>
    <source>
        <strain evidence="7">YIC4027</strain>
    </source>
</reference>
<dbReference type="GO" id="GO:0006355">
    <property type="term" value="P:regulation of DNA-templated transcription"/>
    <property type="evidence" value="ECO:0007669"/>
    <property type="project" value="InterPro"/>
</dbReference>
<evidence type="ECO:0000259" key="4">
    <source>
        <dbReference type="PROSITE" id="PS50043"/>
    </source>
</evidence>
<accession>A0A1E3VBZ3</accession>
<evidence type="ECO:0000256" key="2">
    <source>
        <dbReference type="ARBA" id="ARBA00023125"/>
    </source>
</evidence>
<dbReference type="PANTHER" id="PTHR43214">
    <property type="entry name" value="TWO-COMPONENT RESPONSE REGULATOR"/>
    <property type="match status" value="1"/>
</dbReference>
<comment type="caution">
    <text evidence="6">The sequence shown here is derived from an EMBL/GenBank/DDBJ whole genome shotgun (WGS) entry which is preliminary data.</text>
</comment>
<keyword evidence="1 3" id="KW-0597">Phosphoprotein</keyword>
<dbReference type="EMBL" id="LYBW01000059">
    <property type="protein sequence ID" value="ODR90386.1"/>
    <property type="molecule type" value="Genomic_DNA"/>
</dbReference>
<dbReference type="PROSITE" id="PS50110">
    <property type="entry name" value="RESPONSE_REGULATORY"/>
    <property type="match status" value="1"/>
</dbReference>
<evidence type="ECO:0000256" key="3">
    <source>
        <dbReference type="PROSITE-ProRule" id="PRU00169"/>
    </source>
</evidence>
<dbReference type="CDD" id="cd17535">
    <property type="entry name" value="REC_NarL-like"/>
    <property type="match status" value="1"/>
</dbReference>